<feature type="domain" description="Histidine kinase" evidence="8">
    <location>
        <begin position="742"/>
        <end position="958"/>
    </location>
</feature>
<dbReference type="SMART" id="SM00086">
    <property type="entry name" value="PAC"/>
    <property type="match status" value="2"/>
</dbReference>
<dbReference type="PROSITE" id="PS50112">
    <property type="entry name" value="PAS"/>
    <property type="match status" value="1"/>
</dbReference>
<evidence type="ECO:0000259" key="9">
    <source>
        <dbReference type="PROSITE" id="PS50112"/>
    </source>
</evidence>
<dbReference type="InterPro" id="IPR001610">
    <property type="entry name" value="PAC"/>
</dbReference>
<keyword evidence="12" id="KW-1185">Reference proteome</keyword>
<evidence type="ECO:0000259" key="10">
    <source>
        <dbReference type="PROSITE" id="PS50113"/>
    </source>
</evidence>
<dbReference type="CDD" id="cd00082">
    <property type="entry name" value="HisKA"/>
    <property type="match status" value="1"/>
</dbReference>
<dbReference type="NCBIfam" id="TIGR00229">
    <property type="entry name" value="sensory_box"/>
    <property type="match status" value="2"/>
</dbReference>
<dbReference type="InterPro" id="IPR000014">
    <property type="entry name" value="PAS"/>
</dbReference>
<dbReference type="SMART" id="SM00388">
    <property type="entry name" value="HisKA"/>
    <property type="match status" value="1"/>
</dbReference>
<dbReference type="EMBL" id="JABFJV010000211">
    <property type="protein sequence ID" value="NOK37217.1"/>
    <property type="molecule type" value="Genomic_DNA"/>
</dbReference>
<dbReference type="SMART" id="SM00091">
    <property type="entry name" value="PAS"/>
    <property type="match status" value="3"/>
</dbReference>
<evidence type="ECO:0000256" key="7">
    <source>
        <dbReference type="SAM" id="MobiDB-lite"/>
    </source>
</evidence>
<accession>A0A7Y4KNU7</accession>
<dbReference type="Pfam" id="PF00512">
    <property type="entry name" value="HisKA"/>
    <property type="match status" value="1"/>
</dbReference>
<evidence type="ECO:0000256" key="4">
    <source>
        <dbReference type="ARBA" id="ARBA00022679"/>
    </source>
</evidence>
<dbReference type="Proteomes" id="UP000563426">
    <property type="component" value="Unassembled WGS sequence"/>
</dbReference>
<dbReference type="SMART" id="SM00387">
    <property type="entry name" value="HATPase_c"/>
    <property type="match status" value="1"/>
</dbReference>
<dbReference type="Pfam" id="PF08448">
    <property type="entry name" value="PAS_4"/>
    <property type="match status" value="1"/>
</dbReference>
<evidence type="ECO:0000256" key="5">
    <source>
        <dbReference type="ARBA" id="ARBA00022777"/>
    </source>
</evidence>
<evidence type="ECO:0000256" key="6">
    <source>
        <dbReference type="SAM" id="Coils"/>
    </source>
</evidence>
<dbReference type="SUPFAM" id="SSF47384">
    <property type="entry name" value="Homodimeric domain of signal transducing histidine kinase"/>
    <property type="match status" value="1"/>
</dbReference>
<dbReference type="InterPro" id="IPR013655">
    <property type="entry name" value="PAS_fold_3"/>
</dbReference>
<dbReference type="CDD" id="cd00075">
    <property type="entry name" value="HATPase"/>
    <property type="match status" value="1"/>
</dbReference>
<dbReference type="PANTHER" id="PTHR43304:SF1">
    <property type="entry name" value="PAC DOMAIN-CONTAINING PROTEIN"/>
    <property type="match status" value="1"/>
</dbReference>
<dbReference type="CDD" id="cd00130">
    <property type="entry name" value="PAS"/>
    <property type="match status" value="1"/>
</dbReference>
<dbReference type="InterPro" id="IPR000700">
    <property type="entry name" value="PAS-assoc_C"/>
</dbReference>
<feature type="domain" description="PAC" evidence="10">
    <location>
        <begin position="394"/>
        <end position="446"/>
    </location>
</feature>
<dbReference type="Gene3D" id="3.30.565.10">
    <property type="entry name" value="Histidine kinase-like ATPase, C-terminal domain"/>
    <property type="match status" value="1"/>
</dbReference>
<dbReference type="Gene3D" id="3.30.450.20">
    <property type="entry name" value="PAS domain"/>
    <property type="match status" value="3"/>
</dbReference>
<dbReference type="InterPro" id="IPR003018">
    <property type="entry name" value="GAF"/>
</dbReference>
<dbReference type="RefSeq" id="WP_171437278.1">
    <property type="nucleotide sequence ID" value="NZ_JABFJV010000211.1"/>
</dbReference>
<dbReference type="PANTHER" id="PTHR43304">
    <property type="entry name" value="PHYTOCHROME-LIKE PROTEIN CPH1"/>
    <property type="match status" value="1"/>
</dbReference>
<dbReference type="SMART" id="SM00065">
    <property type="entry name" value="GAF"/>
    <property type="match status" value="1"/>
</dbReference>
<dbReference type="Pfam" id="PF02518">
    <property type="entry name" value="HATPase_c"/>
    <property type="match status" value="1"/>
</dbReference>
<dbReference type="InterPro" id="IPR004358">
    <property type="entry name" value="Sig_transdc_His_kin-like_C"/>
</dbReference>
<feature type="region of interest" description="Disordered" evidence="7">
    <location>
        <begin position="954"/>
        <end position="977"/>
    </location>
</feature>
<keyword evidence="4" id="KW-0808">Transferase</keyword>
<evidence type="ECO:0000313" key="11">
    <source>
        <dbReference type="EMBL" id="NOK37217.1"/>
    </source>
</evidence>
<dbReference type="InterPro" id="IPR003661">
    <property type="entry name" value="HisK_dim/P_dom"/>
</dbReference>
<dbReference type="AlphaFoldDB" id="A0A7Y4KNU7"/>
<evidence type="ECO:0000256" key="3">
    <source>
        <dbReference type="ARBA" id="ARBA00022553"/>
    </source>
</evidence>
<feature type="coiled-coil region" evidence="6">
    <location>
        <begin position="301"/>
        <end position="328"/>
    </location>
</feature>
<keyword evidence="3" id="KW-0597">Phosphoprotein</keyword>
<feature type="domain" description="PAC" evidence="10">
    <location>
        <begin position="677"/>
        <end position="731"/>
    </location>
</feature>
<dbReference type="InterPro" id="IPR035965">
    <property type="entry name" value="PAS-like_dom_sf"/>
</dbReference>
<name>A0A7Y4KNU7_9BACT</name>
<dbReference type="PROSITE" id="PS50113">
    <property type="entry name" value="PAC"/>
    <property type="match status" value="2"/>
</dbReference>
<proteinExistence type="predicted"/>
<dbReference type="InterPro" id="IPR003594">
    <property type="entry name" value="HATPase_dom"/>
</dbReference>
<comment type="catalytic activity">
    <reaction evidence="1">
        <text>ATP + protein L-histidine = ADP + protein N-phospho-L-histidine.</text>
        <dbReference type="EC" id="2.7.13.3"/>
    </reaction>
</comment>
<dbReference type="InterPro" id="IPR029016">
    <property type="entry name" value="GAF-like_dom_sf"/>
</dbReference>
<dbReference type="PROSITE" id="PS50109">
    <property type="entry name" value="HIS_KIN"/>
    <property type="match status" value="1"/>
</dbReference>
<dbReference type="InterPro" id="IPR013656">
    <property type="entry name" value="PAS_4"/>
</dbReference>
<keyword evidence="5" id="KW-0418">Kinase</keyword>
<dbReference type="InterPro" id="IPR005467">
    <property type="entry name" value="His_kinase_dom"/>
</dbReference>
<dbReference type="EC" id="2.7.13.3" evidence="2"/>
<dbReference type="Pfam" id="PF08447">
    <property type="entry name" value="PAS_3"/>
    <property type="match status" value="2"/>
</dbReference>
<dbReference type="FunFam" id="3.30.565.10:FF:000006">
    <property type="entry name" value="Sensor histidine kinase WalK"/>
    <property type="match status" value="1"/>
</dbReference>
<dbReference type="InterPro" id="IPR052162">
    <property type="entry name" value="Sensor_kinase/Photoreceptor"/>
</dbReference>
<protein>
    <recommendedName>
        <fullName evidence="2">histidine kinase</fullName>
        <ecNumber evidence="2">2.7.13.3</ecNumber>
    </recommendedName>
</protein>
<comment type="caution">
    <text evidence="11">The sequence shown here is derived from an EMBL/GenBank/DDBJ whole genome shotgun (WGS) entry which is preliminary data.</text>
</comment>
<evidence type="ECO:0000259" key="8">
    <source>
        <dbReference type="PROSITE" id="PS50109"/>
    </source>
</evidence>
<feature type="domain" description="PAS" evidence="9">
    <location>
        <begin position="318"/>
        <end position="390"/>
    </location>
</feature>
<dbReference type="GO" id="GO:0000155">
    <property type="term" value="F:phosphorelay sensor kinase activity"/>
    <property type="evidence" value="ECO:0007669"/>
    <property type="project" value="InterPro"/>
</dbReference>
<dbReference type="Pfam" id="PF01590">
    <property type="entry name" value="GAF"/>
    <property type="match status" value="1"/>
</dbReference>
<dbReference type="SUPFAM" id="SSF55785">
    <property type="entry name" value="PYP-like sensor domain (PAS domain)"/>
    <property type="match status" value="3"/>
</dbReference>
<reference evidence="11 12" key="1">
    <citation type="submission" date="2020-05" db="EMBL/GenBank/DDBJ databases">
        <authorList>
            <person name="Whitworth D."/>
        </authorList>
    </citation>
    <scope>NUCLEOTIDE SEQUENCE [LARGE SCALE GENOMIC DNA]</scope>
    <source>
        <strain evidence="11 12">AB043B</strain>
    </source>
</reference>
<dbReference type="SUPFAM" id="SSF55874">
    <property type="entry name" value="ATPase domain of HSP90 chaperone/DNA topoisomerase II/histidine kinase"/>
    <property type="match status" value="1"/>
</dbReference>
<gene>
    <name evidence="11" type="ORF">HMI49_28880</name>
</gene>
<dbReference type="Gene3D" id="3.30.450.40">
    <property type="match status" value="1"/>
</dbReference>
<evidence type="ECO:0000313" key="12">
    <source>
        <dbReference type="Proteomes" id="UP000563426"/>
    </source>
</evidence>
<evidence type="ECO:0000256" key="1">
    <source>
        <dbReference type="ARBA" id="ARBA00000085"/>
    </source>
</evidence>
<keyword evidence="6" id="KW-0175">Coiled coil</keyword>
<sequence>MKFIADFIEANLDVLVRRFADAARRLESTQGLKASEVISTLPEYLHAVAAICRDGATPERLETRARLEEAHINLRLRVGATQEDATDEYTLLGRLIPQLWEDVQPERRPGAPGLQCLFQQLEEAMDHVVVLFSGYSLEDRQREKRFLRQLDAMAPRWLEPRADPHGPLRPLVELVVRALEAAGAELFLVDAGGRWMRPVAHTGHLVPPPGRSVDSQGPSFLGRVARSEEPLVLAQGRGLEDSAREGLHAPGWSTLLGLRLWPHGELMGVLCVGFAEARPVPPQTKRFLETLVEYLSGILDRALLMGQLREANARLEASETRYRLASQAAADTVWDWNLLTQEMTWSGETRRLLGFAPDETGPWASWWVERIHPEDRERVARGIHAAIQGTQARWQDEYRFLNRQGDVVRVLDTGVILRDATGRGVRMVGAMQDVTSRWEAENGHEQLLREARTARVQAVTELGQLHALLRQAPVALAILRGPAHVVALANDRICQLWGRPYEQVLERPVLEALPEVRGQGIRELLDGVLKTGTPYVGHELHVRLARSADGALEDAYFNVVYQPLQPAESGIDGILVVASEVTEAVRARQKAESLAGTLQASEERLRLAMDAADMGSWDIEPATGRATWDARFRAMLGLPAEGEVLLDEAMRFVFEEDRRQVEHAMAEAARPGGSGEYASEFRVRPPQGGPPVRWISGRGHVHFGPDGRPVRFVGTGLDVTEHKLAEEAASQRTEFEQYLVGIVSHDLRNPLSAIILGTTSLLRRDDLNERATKAVLRIQAAAERAVRMIRDLLDFTQARLGGGLPVHCQDLELGALVRQVVEEVQMTVPERVLQTSLPATALRGCWDPDRVTQVLTNLLGNALKYSPENTPVAVSLREAPGGVLLEVHNAGAPIAPDVLPRIFQPMQRGAPGMDPATRSVGLGLYIVRTIVQAHGGTIDVTSTHEAGTTFTVRLPHGDAKPASGARSHGTEQARPAS</sequence>
<dbReference type="Gene3D" id="1.10.287.130">
    <property type="match status" value="1"/>
</dbReference>
<organism evidence="11 12">
    <name type="scientific">Corallococcus exercitus</name>
    <dbReference type="NCBI Taxonomy" id="2316736"/>
    <lineage>
        <taxon>Bacteria</taxon>
        <taxon>Pseudomonadati</taxon>
        <taxon>Myxococcota</taxon>
        <taxon>Myxococcia</taxon>
        <taxon>Myxococcales</taxon>
        <taxon>Cystobacterineae</taxon>
        <taxon>Myxococcaceae</taxon>
        <taxon>Corallococcus</taxon>
    </lineage>
</organism>
<dbReference type="InterPro" id="IPR036097">
    <property type="entry name" value="HisK_dim/P_sf"/>
</dbReference>
<dbReference type="Gene3D" id="2.10.70.100">
    <property type="match status" value="1"/>
</dbReference>
<evidence type="ECO:0000256" key="2">
    <source>
        <dbReference type="ARBA" id="ARBA00012438"/>
    </source>
</evidence>
<dbReference type="PRINTS" id="PR00344">
    <property type="entry name" value="BCTRLSENSOR"/>
</dbReference>
<dbReference type="SUPFAM" id="SSF55781">
    <property type="entry name" value="GAF domain-like"/>
    <property type="match status" value="1"/>
</dbReference>
<dbReference type="InterPro" id="IPR036890">
    <property type="entry name" value="HATPase_C_sf"/>
</dbReference>